<dbReference type="Proteomes" id="UP000199520">
    <property type="component" value="Unassembled WGS sequence"/>
</dbReference>
<dbReference type="OrthoDB" id="4123258at2"/>
<dbReference type="STRING" id="1123291.SAMN04490355_1011128"/>
<keyword evidence="4" id="KW-1185">Reference proteome</keyword>
<evidence type="ECO:0000259" key="2">
    <source>
        <dbReference type="Pfam" id="PF02342"/>
    </source>
</evidence>
<dbReference type="EMBL" id="FOTS01000011">
    <property type="protein sequence ID" value="SFL63664.1"/>
    <property type="molecule type" value="Genomic_DNA"/>
</dbReference>
<dbReference type="PANTHER" id="PTHR32097:SF4">
    <property type="entry name" value="GENERAL STRESS PROTEIN 16U"/>
    <property type="match status" value="1"/>
</dbReference>
<dbReference type="Gene3D" id="2.60.60.30">
    <property type="entry name" value="sav2460 like domains"/>
    <property type="match status" value="1"/>
</dbReference>
<proteinExistence type="inferred from homology"/>
<protein>
    <submittedName>
        <fullName evidence="3">Tellurium resistance protein TerD</fullName>
    </submittedName>
</protein>
<accession>A0A1I4JAT0</accession>
<name>A0A1I4JAT0_9FIRM</name>
<reference evidence="4" key="1">
    <citation type="submission" date="2016-10" db="EMBL/GenBank/DDBJ databases">
        <authorList>
            <person name="Varghese N."/>
            <person name="Submissions S."/>
        </authorList>
    </citation>
    <scope>NUCLEOTIDE SEQUENCE [LARGE SCALE GENOMIC DNA]</scope>
    <source>
        <strain evidence="4">DSM 13327</strain>
    </source>
</reference>
<dbReference type="RefSeq" id="WP_090934980.1">
    <property type="nucleotide sequence ID" value="NZ_FOTS01000011.1"/>
</dbReference>
<feature type="domain" description="TerD" evidence="2">
    <location>
        <begin position="1"/>
        <end position="188"/>
    </location>
</feature>
<gene>
    <name evidence="3" type="ORF">SAMN04490355_1011128</name>
</gene>
<comment type="similarity">
    <text evidence="1">Belongs to the CAPAB/TerDEXZ family.</text>
</comment>
<dbReference type="InterPro" id="IPR051324">
    <property type="entry name" value="Stress/Tellurium_Resist"/>
</dbReference>
<organism evidence="3 4">
    <name type="scientific">Pelosinus propionicus DSM 13327</name>
    <dbReference type="NCBI Taxonomy" id="1123291"/>
    <lineage>
        <taxon>Bacteria</taxon>
        <taxon>Bacillati</taxon>
        <taxon>Bacillota</taxon>
        <taxon>Negativicutes</taxon>
        <taxon>Selenomonadales</taxon>
        <taxon>Sporomusaceae</taxon>
        <taxon>Pelosinus</taxon>
    </lineage>
</organism>
<dbReference type="InterPro" id="IPR003325">
    <property type="entry name" value="TerD"/>
</dbReference>
<dbReference type="PANTHER" id="PTHR32097">
    <property type="entry name" value="CAMP-BINDING PROTEIN 1-RELATED"/>
    <property type="match status" value="1"/>
</dbReference>
<evidence type="ECO:0000313" key="4">
    <source>
        <dbReference type="Proteomes" id="UP000199520"/>
    </source>
</evidence>
<dbReference type="AlphaFoldDB" id="A0A1I4JAT0"/>
<evidence type="ECO:0000313" key="3">
    <source>
        <dbReference type="EMBL" id="SFL63664.1"/>
    </source>
</evidence>
<sequence length="191" mass="21149">MGINLSKGERINLSKEAPSLKKVGVGLGWDTNSTDTGVDFDLDASVFMLGANGKIPSEKSFIFYNNLTSPDGAVKHTGDNLTGEGDGDDETILVELAKVDSGINELVFVVTIHEAEKRRQNFGQVRNAFIRLYDQDTNKEVAKYELDEDFSKETAIEFGKLYKKDGQWRFQAVGQGYNSGLQGFVDKYFEG</sequence>
<dbReference type="Pfam" id="PF02342">
    <property type="entry name" value="TerD"/>
    <property type="match status" value="1"/>
</dbReference>
<evidence type="ECO:0000256" key="1">
    <source>
        <dbReference type="ARBA" id="ARBA00008775"/>
    </source>
</evidence>
<dbReference type="CDD" id="cd06974">
    <property type="entry name" value="TerD_like"/>
    <property type="match status" value="1"/>
</dbReference>